<evidence type="ECO:0000256" key="9">
    <source>
        <dbReference type="ARBA" id="ARBA00022729"/>
    </source>
</evidence>
<evidence type="ECO:0000256" key="11">
    <source>
        <dbReference type="ARBA" id="ARBA00022982"/>
    </source>
</evidence>
<evidence type="ECO:0000256" key="2">
    <source>
        <dbReference type="ARBA" id="ARBA00011530"/>
    </source>
</evidence>
<dbReference type="AlphaFoldDB" id="A0AA42CDI5"/>
<evidence type="ECO:0000256" key="13">
    <source>
        <dbReference type="ARBA" id="ARBA00025746"/>
    </source>
</evidence>
<keyword evidence="11" id="KW-0249">Electron transport</keyword>
<keyword evidence="9 24" id="KW-0732">Signal</keyword>
<feature type="binding site" description="covalent" evidence="21">
    <location>
        <position position="68"/>
    </location>
    <ligand>
        <name>heme c</name>
        <dbReference type="ChEBI" id="CHEBI:61717"/>
        <label>1</label>
    </ligand>
</feature>
<feature type="binding site" description="covalent" evidence="21">
    <location>
        <position position="171"/>
    </location>
    <ligand>
        <name>heme c</name>
        <dbReference type="ChEBI" id="CHEBI:61717"/>
        <label>2</label>
    </ligand>
</feature>
<keyword evidence="12 22" id="KW-0408">Iron</keyword>
<accession>A0AA42CDI5</accession>
<evidence type="ECO:0000256" key="18">
    <source>
        <dbReference type="ARBA" id="ARBA00048077"/>
    </source>
</evidence>
<keyword evidence="5" id="KW-0813">Transport</keyword>
<evidence type="ECO:0000256" key="8">
    <source>
        <dbReference type="ARBA" id="ARBA00022723"/>
    </source>
</evidence>
<dbReference type="RefSeq" id="WP_264712533.1">
    <property type="nucleotide sequence ID" value="NZ_JAPDNT010000002.1"/>
</dbReference>
<keyword evidence="6 21" id="KW-0349">Heme</keyword>
<evidence type="ECO:0000256" key="15">
    <source>
        <dbReference type="ARBA" id="ARBA00030833"/>
    </source>
</evidence>
<evidence type="ECO:0000256" key="10">
    <source>
        <dbReference type="ARBA" id="ARBA00022764"/>
    </source>
</evidence>
<evidence type="ECO:0000256" key="1">
    <source>
        <dbReference type="ARBA" id="ARBA00004418"/>
    </source>
</evidence>
<evidence type="ECO:0000256" key="7">
    <source>
        <dbReference type="ARBA" id="ARBA00022679"/>
    </source>
</evidence>
<gene>
    <name evidence="26" type="primary">soxA</name>
    <name evidence="26" type="ORF">OL599_04925</name>
</gene>
<dbReference type="Proteomes" id="UP001165679">
    <property type="component" value="Unassembled WGS sequence"/>
</dbReference>
<keyword evidence="27" id="KW-1185">Reference proteome</keyword>
<reference evidence="26" key="2">
    <citation type="submission" date="2022-10" db="EMBL/GenBank/DDBJ databases">
        <authorList>
            <person name="Trinh H.N."/>
        </authorList>
    </citation>
    <scope>NUCLEOTIDE SEQUENCE</scope>
    <source>
        <strain evidence="26">RN2-1</strain>
    </source>
</reference>
<comment type="caution">
    <text evidence="26">The sequence shown here is derived from an EMBL/GenBank/DDBJ whole genome shotgun (WGS) entry which is preliminary data.</text>
</comment>
<feature type="binding site" description="axial binding residue" evidence="22">
    <location>
        <position position="105"/>
    </location>
    <ligand>
        <name>heme c</name>
        <dbReference type="ChEBI" id="CHEBI:61717"/>
        <label>1</label>
    </ligand>
    <ligandPart>
        <name>Fe</name>
        <dbReference type="ChEBI" id="CHEBI:18248"/>
    </ligandPart>
</feature>
<evidence type="ECO:0000256" key="16">
    <source>
        <dbReference type="ARBA" id="ARBA00032236"/>
    </source>
</evidence>
<evidence type="ECO:0000256" key="19">
    <source>
        <dbReference type="ARBA" id="ARBA00048423"/>
    </source>
</evidence>
<feature type="chain" id="PRO_5041446047" description="L-cysteine S-thiosulfotransferase subunit SoxA" evidence="24">
    <location>
        <begin position="21"/>
        <end position="252"/>
    </location>
</feature>
<feature type="signal peptide" evidence="24">
    <location>
        <begin position="1"/>
        <end position="20"/>
    </location>
</feature>
<comment type="subunit">
    <text evidence="2">Heterodimer of SoxA and SoxX.</text>
</comment>
<proteinExistence type="inferred from homology"/>
<dbReference type="GO" id="GO:0016740">
    <property type="term" value="F:transferase activity"/>
    <property type="evidence" value="ECO:0007669"/>
    <property type="project" value="UniProtKB-KW"/>
</dbReference>
<feature type="binding site" description="covalent" evidence="21">
    <location>
        <position position="71"/>
    </location>
    <ligand>
        <name>heme c</name>
        <dbReference type="ChEBI" id="CHEBI:61717"/>
        <label>1</label>
    </ligand>
</feature>
<dbReference type="InterPro" id="IPR009056">
    <property type="entry name" value="Cyt_c-like_dom"/>
</dbReference>
<dbReference type="SUPFAM" id="SSF46626">
    <property type="entry name" value="Cytochrome c"/>
    <property type="match status" value="2"/>
</dbReference>
<feature type="domain" description="Cytochrome c" evidence="25">
    <location>
        <begin position="52"/>
        <end position="138"/>
    </location>
</feature>
<feature type="binding site" description="axial binding residue" evidence="22">
    <location>
        <position position="72"/>
    </location>
    <ligand>
        <name>heme c</name>
        <dbReference type="ChEBI" id="CHEBI:61717"/>
        <label>1</label>
    </ligand>
    <ligandPart>
        <name>Fe</name>
        <dbReference type="ChEBI" id="CHEBI:18248"/>
    </ligandPart>
</feature>
<evidence type="ECO:0000256" key="17">
    <source>
        <dbReference type="ARBA" id="ARBA00032318"/>
    </source>
</evidence>
<feature type="domain" description="Cytochrome c" evidence="25">
    <location>
        <begin position="153"/>
        <end position="245"/>
    </location>
</feature>
<evidence type="ECO:0000256" key="6">
    <source>
        <dbReference type="ARBA" id="ARBA00022617"/>
    </source>
</evidence>
<evidence type="ECO:0000256" key="5">
    <source>
        <dbReference type="ARBA" id="ARBA00022448"/>
    </source>
</evidence>
<dbReference type="Pfam" id="PF21342">
    <property type="entry name" value="SoxA-TsdA_cyt-c"/>
    <property type="match status" value="2"/>
</dbReference>
<feature type="binding site" description="axial binding residue" evidence="22">
    <location>
        <position position="172"/>
    </location>
    <ligand>
        <name>heme c</name>
        <dbReference type="ChEBI" id="CHEBI:61717"/>
        <label>2</label>
    </ligand>
    <ligandPart>
        <name>Fe</name>
        <dbReference type="ChEBI" id="CHEBI:18248"/>
    </ligandPart>
</feature>
<dbReference type="Gene3D" id="1.10.760.10">
    <property type="entry name" value="Cytochrome c-like domain"/>
    <property type="match status" value="2"/>
</dbReference>
<reference evidence="26" key="1">
    <citation type="submission" date="2022-09" db="EMBL/GenBank/DDBJ databases">
        <title>Rhodovastum sp. nov. RN2-1 isolated from soil in Seongnam, South Korea.</title>
        <authorList>
            <person name="Le N.T."/>
        </authorList>
    </citation>
    <scope>NUCLEOTIDE SEQUENCE</scope>
    <source>
        <strain evidence="26">RN2-1</strain>
    </source>
</reference>
<dbReference type="PIRSF" id="PIRSF038455">
    <property type="entry name" value="SoxA"/>
    <property type="match status" value="1"/>
</dbReference>
<sequence length="252" mass="27341">MTRAGILAVVALLLPLGAHAQDKRSGYEDASPETRAMQDDDTANPGFLWVQQGEAMWRERVGSAGRSCAECHGAASSLRGVAARYPAYDARLGRPLTLEQRINQCRTERQGAPALVQESDALLAITAFVGLQSRGLPVAVVADGPVRPFFEVGREIYMTRQGQLNLACSQCHDALAGKLLAGSPIPQGQANGYPLYRLEWQGMGSLFRRIRNCMVGVRAEPFAPDAPELVDLELYLAWRANGLNVETPAVRP</sequence>
<evidence type="ECO:0000313" key="27">
    <source>
        <dbReference type="Proteomes" id="UP001165679"/>
    </source>
</evidence>
<evidence type="ECO:0000256" key="3">
    <source>
        <dbReference type="ARBA" id="ARBA00012408"/>
    </source>
</evidence>
<feature type="region of interest" description="Disordered" evidence="23">
    <location>
        <begin position="22"/>
        <end position="44"/>
    </location>
</feature>
<evidence type="ECO:0000256" key="23">
    <source>
        <dbReference type="SAM" id="MobiDB-lite"/>
    </source>
</evidence>
<comment type="subcellular location">
    <subcellularLocation>
        <location evidence="1">Periplasm</location>
    </subcellularLocation>
</comment>
<keyword evidence="7" id="KW-0808">Transferase</keyword>
<evidence type="ECO:0000256" key="14">
    <source>
        <dbReference type="ARBA" id="ARBA00030174"/>
    </source>
</evidence>
<name>A0AA42CDI5_9PROT</name>
<evidence type="ECO:0000256" key="24">
    <source>
        <dbReference type="SAM" id="SignalP"/>
    </source>
</evidence>
<evidence type="ECO:0000256" key="22">
    <source>
        <dbReference type="PIRSR" id="PIRSR038455-3"/>
    </source>
</evidence>
<evidence type="ECO:0000256" key="20">
    <source>
        <dbReference type="PIRSR" id="PIRSR038455-1"/>
    </source>
</evidence>
<dbReference type="GO" id="GO:0042597">
    <property type="term" value="C:periplasmic space"/>
    <property type="evidence" value="ECO:0007669"/>
    <property type="project" value="UniProtKB-SubCell"/>
</dbReference>
<evidence type="ECO:0000313" key="26">
    <source>
        <dbReference type="EMBL" id="MCW3473914.1"/>
    </source>
</evidence>
<dbReference type="GO" id="GO:0020037">
    <property type="term" value="F:heme binding"/>
    <property type="evidence" value="ECO:0007669"/>
    <property type="project" value="InterPro"/>
</dbReference>
<comment type="catalytic activity">
    <reaction evidence="19">
        <text>S-sulfanyl-L-cysteinyl-[SoxY protein] + thiosulfate + 2 Fe(III)-[cytochrome c] = S-(2-sulfodisulfanyl)-L-cysteinyl-[SoxY protein] + 2 Fe(II)-[cytochrome c] + 2 H(+)</text>
        <dbReference type="Rhea" id="RHEA:51224"/>
        <dbReference type="Rhea" id="RHEA-COMP:10350"/>
        <dbReference type="Rhea" id="RHEA-COMP:14399"/>
        <dbReference type="Rhea" id="RHEA-COMP:14689"/>
        <dbReference type="Rhea" id="RHEA-COMP:14690"/>
        <dbReference type="ChEBI" id="CHEBI:15378"/>
        <dbReference type="ChEBI" id="CHEBI:29033"/>
        <dbReference type="ChEBI" id="CHEBI:29034"/>
        <dbReference type="ChEBI" id="CHEBI:33542"/>
        <dbReference type="ChEBI" id="CHEBI:61963"/>
        <dbReference type="ChEBI" id="CHEBI:140664"/>
        <dbReference type="EC" id="2.8.5.2"/>
    </reaction>
</comment>
<dbReference type="GO" id="GO:0070069">
    <property type="term" value="C:cytochrome complex"/>
    <property type="evidence" value="ECO:0007669"/>
    <property type="project" value="InterPro"/>
</dbReference>
<feature type="binding site" evidence="21">
    <location>
        <position position="209"/>
    </location>
    <ligand>
        <name>substrate</name>
    </ligand>
</feature>
<comment type="cofactor">
    <cofactor evidence="21">
        <name>heme</name>
        <dbReference type="ChEBI" id="CHEBI:30413"/>
    </cofactor>
    <text evidence="21">Binds 2 heme groups per subunit.</text>
</comment>
<comment type="similarity">
    <text evidence="13">Belongs to the SoxA family.</text>
</comment>
<dbReference type="EMBL" id="JAPDNT010000002">
    <property type="protein sequence ID" value="MCW3473914.1"/>
    <property type="molecule type" value="Genomic_DNA"/>
</dbReference>
<keyword evidence="10" id="KW-0574">Periplasm</keyword>
<evidence type="ECO:0000256" key="4">
    <source>
        <dbReference type="ARBA" id="ARBA00019364"/>
    </source>
</evidence>
<evidence type="ECO:0000256" key="12">
    <source>
        <dbReference type="ARBA" id="ARBA00023004"/>
    </source>
</evidence>
<feature type="binding site" description="axial binding residue" evidence="22">
    <location>
        <position position="213"/>
    </location>
    <ligand>
        <name>heme c</name>
        <dbReference type="ChEBI" id="CHEBI:61717"/>
        <label>2</label>
    </ligand>
    <ligandPart>
        <name>Fe</name>
        <dbReference type="ChEBI" id="CHEBI:18248"/>
    </ligandPart>
</feature>
<dbReference type="GO" id="GO:0046872">
    <property type="term" value="F:metal ion binding"/>
    <property type="evidence" value="ECO:0007669"/>
    <property type="project" value="UniProtKB-KW"/>
</dbReference>
<feature type="active site" description="Cysteine persulfide intermediate" evidence="20">
    <location>
        <position position="213"/>
    </location>
</feature>
<feature type="binding site" description="covalent" evidence="21">
    <location>
        <position position="168"/>
    </location>
    <ligand>
        <name>heme c</name>
        <dbReference type="ChEBI" id="CHEBI:61717"/>
        <label>2</label>
    </ligand>
</feature>
<evidence type="ECO:0000256" key="21">
    <source>
        <dbReference type="PIRSR" id="PIRSR038455-2"/>
    </source>
</evidence>
<dbReference type="GO" id="GO:0009055">
    <property type="term" value="F:electron transfer activity"/>
    <property type="evidence" value="ECO:0007669"/>
    <property type="project" value="InterPro"/>
</dbReference>
<dbReference type="EC" id="2.8.5.2" evidence="3"/>
<dbReference type="GO" id="GO:0016669">
    <property type="term" value="F:oxidoreductase activity, acting on a sulfur group of donors, cytochrome as acceptor"/>
    <property type="evidence" value="ECO:0007669"/>
    <property type="project" value="InterPro"/>
</dbReference>
<keyword evidence="8 22" id="KW-0479">Metal-binding</keyword>
<dbReference type="InterPro" id="IPR036909">
    <property type="entry name" value="Cyt_c-like_dom_sf"/>
</dbReference>
<comment type="catalytic activity">
    <reaction evidence="18">
        <text>L-cysteinyl-[SoxY protein] + thiosulfate + 2 Fe(III)-[cytochrome c] = S-sulfosulfanyl-L-cysteinyl-[SoxY protein] + 2 Fe(II)-[cytochrome c] + 2 H(+)</text>
        <dbReference type="Rhea" id="RHEA:56720"/>
        <dbReference type="Rhea" id="RHEA-COMP:10350"/>
        <dbReference type="Rhea" id="RHEA-COMP:14328"/>
        <dbReference type="Rhea" id="RHEA-COMP:14399"/>
        <dbReference type="Rhea" id="RHEA-COMP:14691"/>
        <dbReference type="ChEBI" id="CHEBI:15378"/>
        <dbReference type="ChEBI" id="CHEBI:29033"/>
        <dbReference type="ChEBI" id="CHEBI:29034"/>
        <dbReference type="ChEBI" id="CHEBI:29950"/>
        <dbReference type="ChEBI" id="CHEBI:33542"/>
        <dbReference type="ChEBI" id="CHEBI:139321"/>
        <dbReference type="EC" id="2.8.5.2"/>
    </reaction>
</comment>
<dbReference type="InterPro" id="IPR025710">
    <property type="entry name" value="SoxA"/>
</dbReference>
<organism evidence="26 27">
    <name type="scientific">Limobrevibacterium gyesilva</name>
    <dbReference type="NCBI Taxonomy" id="2991712"/>
    <lineage>
        <taxon>Bacteria</taxon>
        <taxon>Pseudomonadati</taxon>
        <taxon>Pseudomonadota</taxon>
        <taxon>Alphaproteobacteria</taxon>
        <taxon>Acetobacterales</taxon>
        <taxon>Acetobacteraceae</taxon>
        <taxon>Limobrevibacterium</taxon>
    </lineage>
</organism>
<evidence type="ECO:0000259" key="25">
    <source>
        <dbReference type="Pfam" id="PF21342"/>
    </source>
</evidence>
<dbReference type="GO" id="GO:0019417">
    <property type="term" value="P:sulfur oxidation"/>
    <property type="evidence" value="ECO:0007669"/>
    <property type="project" value="InterPro"/>
</dbReference>
<dbReference type="NCBIfam" id="TIGR04484">
    <property type="entry name" value="thiosulf_SoxA"/>
    <property type="match status" value="1"/>
</dbReference>
<protein>
    <recommendedName>
        <fullName evidence="4">L-cysteine S-thiosulfotransferase subunit SoxA</fullName>
        <ecNumber evidence="3">2.8.5.2</ecNumber>
    </recommendedName>
    <alternativeName>
        <fullName evidence="16">Protein SoxA</fullName>
    </alternativeName>
    <alternativeName>
        <fullName evidence="17">SoxAX cytochrome complex subunit A</fullName>
    </alternativeName>
    <alternativeName>
        <fullName evidence="15">Sulfur oxidizing protein A</fullName>
    </alternativeName>
    <alternativeName>
        <fullName evidence="14">Thiosulfate-oxidizing multienzyme system protein SoxA</fullName>
    </alternativeName>
</protein>